<evidence type="ECO:0000313" key="3">
    <source>
        <dbReference type="Proteomes" id="UP001297580"/>
    </source>
</evidence>
<reference evidence="2 3" key="1">
    <citation type="submission" date="2023-08" db="EMBL/GenBank/DDBJ databases">
        <title>Complete genome sequence of Geobacillus thermodenitrificans K1041, a genetically tractable strain representative of the genus Geobacillus.</title>
        <authorList>
            <person name="Kani S."/>
            <person name="Suzuki H."/>
        </authorList>
    </citation>
    <scope>NUCLEOTIDE SEQUENCE [LARGE SCALE GENOMIC DNA]</scope>
    <source>
        <strain evidence="2 3">K1041</strain>
    </source>
</reference>
<dbReference type="Proteomes" id="UP001297580">
    <property type="component" value="Chromosome"/>
</dbReference>
<feature type="domain" description="Transposase InsH N-terminal" evidence="1">
    <location>
        <begin position="2"/>
        <end position="56"/>
    </location>
</feature>
<keyword evidence="3" id="KW-1185">Reference proteome</keyword>
<dbReference type="InterPro" id="IPR008490">
    <property type="entry name" value="Transposase_InsH_N"/>
</dbReference>
<accession>A0ABY9QCT3</accession>
<dbReference type="EMBL" id="CP133461">
    <property type="protein sequence ID" value="WMV76714.1"/>
    <property type="molecule type" value="Genomic_DNA"/>
</dbReference>
<name>A0ABY9QCT3_GEOTD</name>
<evidence type="ECO:0000313" key="2">
    <source>
        <dbReference type="EMBL" id="WMV76714.1"/>
    </source>
</evidence>
<gene>
    <name evidence="2" type="ORF">HSX42_02515</name>
</gene>
<evidence type="ECO:0000259" key="1">
    <source>
        <dbReference type="Pfam" id="PF05598"/>
    </source>
</evidence>
<sequence>MDPLIFVKILMIQYLEGFRSVRFTCKQIQQHATYRWFLSISATEKVSCHSSVSKFLRHRVDPGVWEALFGHVLQWIQEDGFLSPDTWAADETE</sequence>
<proteinExistence type="predicted"/>
<dbReference type="Pfam" id="PF05598">
    <property type="entry name" value="DUF772"/>
    <property type="match status" value="1"/>
</dbReference>
<protein>
    <submittedName>
        <fullName evidence="2">Transposase</fullName>
    </submittedName>
</protein>
<organism evidence="2 3">
    <name type="scientific">Geobacillus thermodenitrificans</name>
    <dbReference type="NCBI Taxonomy" id="33940"/>
    <lineage>
        <taxon>Bacteria</taxon>
        <taxon>Bacillati</taxon>
        <taxon>Bacillota</taxon>
        <taxon>Bacilli</taxon>
        <taxon>Bacillales</taxon>
        <taxon>Anoxybacillaceae</taxon>
        <taxon>Geobacillus</taxon>
    </lineage>
</organism>
<dbReference type="RefSeq" id="WP_008881186.1">
    <property type="nucleotide sequence ID" value="NZ_CP017690.1"/>
</dbReference>